<keyword evidence="2" id="KW-1185">Reference proteome</keyword>
<protein>
    <submittedName>
        <fullName evidence="1">Uncharacterized protein</fullName>
    </submittedName>
</protein>
<dbReference type="Proteomes" id="UP001157502">
    <property type="component" value="Chromosome 24"/>
</dbReference>
<evidence type="ECO:0000313" key="2">
    <source>
        <dbReference type="Proteomes" id="UP001157502"/>
    </source>
</evidence>
<organism evidence="1 2">
    <name type="scientific">Dallia pectoralis</name>
    <name type="common">Alaska blackfish</name>
    <dbReference type="NCBI Taxonomy" id="75939"/>
    <lineage>
        <taxon>Eukaryota</taxon>
        <taxon>Metazoa</taxon>
        <taxon>Chordata</taxon>
        <taxon>Craniata</taxon>
        <taxon>Vertebrata</taxon>
        <taxon>Euteleostomi</taxon>
        <taxon>Actinopterygii</taxon>
        <taxon>Neopterygii</taxon>
        <taxon>Teleostei</taxon>
        <taxon>Protacanthopterygii</taxon>
        <taxon>Esociformes</taxon>
        <taxon>Umbridae</taxon>
        <taxon>Dallia</taxon>
    </lineage>
</organism>
<dbReference type="EMBL" id="CM055751">
    <property type="protein sequence ID" value="KAJ7993190.1"/>
    <property type="molecule type" value="Genomic_DNA"/>
</dbReference>
<sequence length="159" mass="17462">MEPAEEAPNNHAELSANEPALHNPGQTTTQSKRLKELENAALQASLNSLRMETEAAPDTRSRRGQESGQEECINGMSSCDSGASLRIPDEDGPEAIDELDTNDAHEPADEERTLTDHLNKRLLSSFLDKLNQRDLALPGIQRLDCAVADEDSNRAAEEW</sequence>
<comment type="caution">
    <text evidence="1">The sequence shown here is derived from an EMBL/GenBank/DDBJ whole genome shotgun (WGS) entry which is preliminary data.</text>
</comment>
<evidence type="ECO:0000313" key="1">
    <source>
        <dbReference type="EMBL" id="KAJ7993190.1"/>
    </source>
</evidence>
<gene>
    <name evidence="1" type="ORF">DPEC_G00269870</name>
</gene>
<proteinExistence type="predicted"/>
<reference evidence="1" key="1">
    <citation type="submission" date="2021-05" db="EMBL/GenBank/DDBJ databases">
        <authorList>
            <person name="Pan Q."/>
            <person name="Jouanno E."/>
            <person name="Zahm M."/>
            <person name="Klopp C."/>
            <person name="Cabau C."/>
            <person name="Louis A."/>
            <person name="Berthelot C."/>
            <person name="Parey E."/>
            <person name="Roest Crollius H."/>
            <person name="Montfort J."/>
            <person name="Robinson-Rechavi M."/>
            <person name="Bouchez O."/>
            <person name="Lampietro C."/>
            <person name="Lopez Roques C."/>
            <person name="Donnadieu C."/>
            <person name="Postlethwait J."/>
            <person name="Bobe J."/>
            <person name="Dillon D."/>
            <person name="Chandos A."/>
            <person name="von Hippel F."/>
            <person name="Guiguen Y."/>
        </authorList>
    </citation>
    <scope>NUCLEOTIDE SEQUENCE</scope>
    <source>
        <strain evidence="1">YG-Jan2019</strain>
    </source>
</reference>
<accession>A0ACC2FP88</accession>
<name>A0ACC2FP88_DALPE</name>